<dbReference type="Pfam" id="PF01926">
    <property type="entry name" value="MMR_HSR1"/>
    <property type="match status" value="2"/>
</dbReference>
<evidence type="ECO:0000256" key="1">
    <source>
        <dbReference type="ARBA" id="ARBA00008279"/>
    </source>
</evidence>
<evidence type="ECO:0000256" key="4">
    <source>
        <dbReference type="ARBA" id="ARBA00022737"/>
    </source>
</evidence>
<name>A0A2T0WI01_9BACT</name>
<evidence type="ECO:0000313" key="13">
    <source>
        <dbReference type="Proteomes" id="UP000238157"/>
    </source>
</evidence>
<dbReference type="SUPFAM" id="SSF52540">
    <property type="entry name" value="P-loop containing nucleoside triphosphate hydrolases"/>
    <property type="match status" value="2"/>
</dbReference>
<dbReference type="HAMAP" id="MF_00195">
    <property type="entry name" value="GTPase_Der"/>
    <property type="match status" value="1"/>
</dbReference>
<dbReference type="FunFam" id="3.30.300.20:FF:000004">
    <property type="entry name" value="GTPase Der"/>
    <property type="match status" value="1"/>
</dbReference>
<dbReference type="GO" id="GO:0042254">
    <property type="term" value="P:ribosome biogenesis"/>
    <property type="evidence" value="ECO:0007669"/>
    <property type="project" value="UniProtKB-KW"/>
</dbReference>
<dbReference type="FunFam" id="3.40.50.300:FF:000040">
    <property type="entry name" value="GTPase Der"/>
    <property type="match status" value="1"/>
</dbReference>
<dbReference type="InterPro" id="IPR032859">
    <property type="entry name" value="KH_dom-like"/>
</dbReference>
<reference evidence="12 13" key="1">
    <citation type="submission" date="2018-03" db="EMBL/GenBank/DDBJ databases">
        <title>Genomic Encyclopedia of Archaeal and Bacterial Type Strains, Phase II (KMG-II): from individual species to whole genera.</title>
        <authorList>
            <person name="Goeker M."/>
        </authorList>
    </citation>
    <scope>NUCLEOTIDE SEQUENCE [LARGE SCALE GENOMIC DNA]</scope>
    <source>
        <strain evidence="12 13">DSM 27929</strain>
    </source>
</reference>
<dbReference type="InterPro" id="IPR027417">
    <property type="entry name" value="P-loop_NTPase"/>
</dbReference>
<evidence type="ECO:0000313" key="12">
    <source>
        <dbReference type="EMBL" id="PRY86327.1"/>
    </source>
</evidence>
<dbReference type="AlphaFoldDB" id="A0A2T0WI01"/>
<feature type="binding site" evidence="8">
    <location>
        <begin position="119"/>
        <end position="122"/>
    </location>
    <ligand>
        <name>GTP</name>
        <dbReference type="ChEBI" id="CHEBI:37565"/>
        <label>1</label>
    </ligand>
</feature>
<dbReference type="Gene3D" id="3.40.50.300">
    <property type="entry name" value="P-loop containing nucleotide triphosphate hydrolases"/>
    <property type="match status" value="2"/>
</dbReference>
<evidence type="ECO:0000256" key="10">
    <source>
        <dbReference type="RuleBase" id="RU004481"/>
    </source>
</evidence>
<feature type="binding site" evidence="8">
    <location>
        <begin position="231"/>
        <end position="235"/>
    </location>
    <ligand>
        <name>GTP</name>
        <dbReference type="ChEBI" id="CHEBI:37565"/>
        <label>2</label>
    </ligand>
</feature>
<dbReference type="InterPro" id="IPR031166">
    <property type="entry name" value="G_ENGA"/>
</dbReference>
<keyword evidence="5 8" id="KW-0547">Nucleotide-binding</keyword>
<comment type="caution">
    <text evidence="12">The sequence shown here is derived from an EMBL/GenBank/DDBJ whole genome shotgun (WGS) entry which is preliminary data.</text>
</comment>
<dbReference type="InterPro" id="IPR005225">
    <property type="entry name" value="Small_GTP-bd"/>
</dbReference>
<dbReference type="Pfam" id="PF14714">
    <property type="entry name" value="KH_dom-like"/>
    <property type="match status" value="1"/>
</dbReference>
<dbReference type="NCBIfam" id="TIGR03594">
    <property type="entry name" value="GTPase_EngA"/>
    <property type="match status" value="1"/>
</dbReference>
<dbReference type="CDD" id="cd01895">
    <property type="entry name" value="EngA2"/>
    <property type="match status" value="1"/>
</dbReference>
<dbReference type="GO" id="GO:0043022">
    <property type="term" value="F:ribosome binding"/>
    <property type="evidence" value="ECO:0007669"/>
    <property type="project" value="TreeGrafter"/>
</dbReference>
<dbReference type="PIRSF" id="PIRSF006485">
    <property type="entry name" value="GTP-binding_EngA"/>
    <property type="match status" value="1"/>
</dbReference>
<feature type="binding site" evidence="8">
    <location>
        <begin position="296"/>
        <end position="299"/>
    </location>
    <ligand>
        <name>GTP</name>
        <dbReference type="ChEBI" id="CHEBI:37565"/>
        <label>2</label>
    </ligand>
</feature>
<evidence type="ECO:0000256" key="9">
    <source>
        <dbReference type="PROSITE-ProRule" id="PRU01049"/>
    </source>
</evidence>
<evidence type="ECO:0000256" key="5">
    <source>
        <dbReference type="ARBA" id="ARBA00022741"/>
    </source>
</evidence>
<keyword evidence="3 8" id="KW-0690">Ribosome biogenesis</keyword>
<dbReference type="InterPro" id="IPR016484">
    <property type="entry name" value="GTPase_Der"/>
</dbReference>
<evidence type="ECO:0000256" key="8">
    <source>
        <dbReference type="HAMAP-Rule" id="MF_00195"/>
    </source>
</evidence>
<keyword evidence="6 8" id="KW-0342">GTP-binding</keyword>
<proteinExistence type="inferred from homology"/>
<dbReference type="InterPro" id="IPR015946">
    <property type="entry name" value="KH_dom-like_a/b"/>
</dbReference>
<dbReference type="EMBL" id="PVTR01000009">
    <property type="protein sequence ID" value="PRY86327.1"/>
    <property type="molecule type" value="Genomic_DNA"/>
</dbReference>
<dbReference type="Proteomes" id="UP000238157">
    <property type="component" value="Unassembled WGS sequence"/>
</dbReference>
<feature type="binding site" evidence="8">
    <location>
        <begin position="9"/>
        <end position="16"/>
    </location>
    <ligand>
        <name>GTP</name>
        <dbReference type="ChEBI" id="CHEBI:37565"/>
        <label>1</label>
    </ligand>
</feature>
<comment type="similarity">
    <text evidence="1 8 9 10">Belongs to the TRAFAC class TrmE-Era-EngA-EngB-Septin-like GTPase superfamily. EngA (Der) GTPase family.</text>
</comment>
<comment type="subunit">
    <text evidence="8">Associates with the 50S ribosomal subunit.</text>
</comment>
<dbReference type="FunFam" id="3.40.50.300:FF:000057">
    <property type="entry name" value="GTPase Der"/>
    <property type="match status" value="1"/>
</dbReference>
<dbReference type="PRINTS" id="PR00326">
    <property type="entry name" value="GTP1OBG"/>
</dbReference>
<accession>A0A2T0WI01</accession>
<sequence length="437" mass="49397">MANIVAIVGRPNVGKSTFFNRLIEERKAIEDNVSGVTRDRHYGHATWGGKFFSVIDTGGYVTGSDDMYEAEIRKQVKLALEEANVILFVVDCHDGLTDLDKEFAKELRATKKPVFIVANKADTPEKAMMSAEFYAMGLGENDVFTIAATSGSGTGDLLDEVIKHFPEDGEEDPEDGIPRIAILGRPNVGKSSFLNALLGKERSIVTDEAGTTRDAIHTRYKLYGKDFIITDTAGIRKKAKVKEDIEFYSVMRSLRTLEESDVLIIMVDATRGLEAQDMNLISLGIKNNKGIMIMINKWDLVEKDHKTLDTLKKDMVERLGENKWIPIISTSVETKQRIFQAIELAVKVYDNKTRKVATSKLNDKMLPEIENYPPPANKGKYIKIKYITQLPTKNPVFAFFCNLPQYIKTPYTRFLENRLRENFDFEGVPIKITYKKK</sequence>
<dbReference type="RefSeq" id="WP_106134658.1">
    <property type="nucleotide sequence ID" value="NZ_PVTR01000009.1"/>
</dbReference>
<keyword evidence="4 10" id="KW-0677">Repeat</keyword>
<dbReference type="NCBIfam" id="TIGR00231">
    <property type="entry name" value="small_GTP"/>
    <property type="match status" value="2"/>
</dbReference>
<dbReference type="CDD" id="cd01894">
    <property type="entry name" value="EngA1"/>
    <property type="match status" value="1"/>
</dbReference>
<evidence type="ECO:0000256" key="7">
    <source>
        <dbReference type="ARBA" id="ARBA00032345"/>
    </source>
</evidence>
<evidence type="ECO:0000256" key="3">
    <source>
        <dbReference type="ARBA" id="ARBA00022517"/>
    </source>
</evidence>
<evidence type="ECO:0000259" key="11">
    <source>
        <dbReference type="PROSITE" id="PS51712"/>
    </source>
</evidence>
<dbReference type="PROSITE" id="PS51712">
    <property type="entry name" value="G_ENGA"/>
    <property type="match status" value="2"/>
</dbReference>
<keyword evidence="13" id="KW-1185">Reference proteome</keyword>
<gene>
    <name evidence="8" type="primary">der</name>
    <name evidence="12" type="ORF">CLW00_109174</name>
</gene>
<comment type="function">
    <text evidence="8 10">GTPase that plays an essential role in the late steps of ribosome biogenesis.</text>
</comment>
<dbReference type="Gene3D" id="3.30.300.20">
    <property type="match status" value="1"/>
</dbReference>
<protein>
    <recommendedName>
        <fullName evidence="2 8">GTPase Der</fullName>
    </recommendedName>
    <alternativeName>
        <fullName evidence="7 8">GTP-binding protein EngA</fullName>
    </alternativeName>
</protein>
<feature type="binding site" evidence="8">
    <location>
        <begin position="184"/>
        <end position="191"/>
    </location>
    <ligand>
        <name>GTP</name>
        <dbReference type="ChEBI" id="CHEBI:37565"/>
        <label>2</label>
    </ligand>
</feature>
<feature type="domain" description="EngA-type G" evidence="11">
    <location>
        <begin position="3"/>
        <end position="169"/>
    </location>
</feature>
<dbReference type="GO" id="GO:0005525">
    <property type="term" value="F:GTP binding"/>
    <property type="evidence" value="ECO:0007669"/>
    <property type="project" value="UniProtKB-UniRule"/>
</dbReference>
<feature type="binding site" evidence="8">
    <location>
        <begin position="56"/>
        <end position="60"/>
    </location>
    <ligand>
        <name>GTP</name>
        <dbReference type="ChEBI" id="CHEBI:37565"/>
        <label>1</label>
    </ligand>
</feature>
<dbReference type="OrthoDB" id="9805918at2"/>
<feature type="domain" description="EngA-type G" evidence="11">
    <location>
        <begin position="178"/>
        <end position="353"/>
    </location>
</feature>
<dbReference type="PANTHER" id="PTHR43834:SF6">
    <property type="entry name" value="GTPASE DER"/>
    <property type="match status" value="1"/>
</dbReference>
<evidence type="ECO:0000256" key="6">
    <source>
        <dbReference type="ARBA" id="ARBA00023134"/>
    </source>
</evidence>
<organism evidence="12 13">
    <name type="scientific">Mongoliibacter ruber</name>
    <dbReference type="NCBI Taxonomy" id="1750599"/>
    <lineage>
        <taxon>Bacteria</taxon>
        <taxon>Pseudomonadati</taxon>
        <taxon>Bacteroidota</taxon>
        <taxon>Cytophagia</taxon>
        <taxon>Cytophagales</taxon>
        <taxon>Cyclobacteriaceae</taxon>
        <taxon>Mongoliibacter</taxon>
    </lineage>
</organism>
<dbReference type="InterPro" id="IPR006073">
    <property type="entry name" value="GTP-bd"/>
</dbReference>
<evidence type="ECO:0000256" key="2">
    <source>
        <dbReference type="ARBA" id="ARBA00020953"/>
    </source>
</evidence>
<dbReference type="PANTHER" id="PTHR43834">
    <property type="entry name" value="GTPASE DER"/>
    <property type="match status" value="1"/>
</dbReference>